<comment type="caution">
    <text evidence="1">The sequence shown here is derived from an EMBL/GenBank/DDBJ whole genome shotgun (WGS) entry which is preliminary data.</text>
</comment>
<sequence>MLPLSLILTVLGLSASCVSSGIRNDALARQAPDSRLCDQILTPGTDILQSTGKLPLGWMAIGFGHRMNDSPMVIMWPWDNGSVTLSQRTAPYETMPTPDKSPAFNASLSLSATKVSSAASQMAFTRPLGPDSEQPVIWAFSQARPGSADPDTPIARHVTHGAGKLILPRIAHDHPPEAEAASNHTPSSAMQADDAAAPADLPKGFTTSERAIVIHGIIGFIGTSVLIPLGAFWARYAKTVHDAHPTWFRFHWYIQFAGAVFIVVAASFGYRSVSYNGRAHFDDFHKLLGGALLVLVGAQLVLGTLVHRSTDVVQSYKRTMQHRTLGVVIIAGCFLQLRIGSKREWPSVTGTETLIAFSVAWWTVVLFWPALELLVLVVIPRFKERREERADHGDLALESVPLRAGDPEDV</sequence>
<reference evidence="1" key="2">
    <citation type="journal article" date="2022" name="New Phytol.">
        <title>Evolutionary transition to the ectomycorrhizal habit in the genomes of a hyperdiverse lineage of mushroom-forming fungi.</title>
        <authorList>
            <person name="Looney B."/>
            <person name="Miyauchi S."/>
            <person name="Morin E."/>
            <person name="Drula E."/>
            <person name="Courty P.E."/>
            <person name="Kohler A."/>
            <person name="Kuo A."/>
            <person name="LaButti K."/>
            <person name="Pangilinan J."/>
            <person name="Lipzen A."/>
            <person name="Riley R."/>
            <person name="Andreopoulos W."/>
            <person name="He G."/>
            <person name="Johnson J."/>
            <person name="Nolan M."/>
            <person name="Tritt A."/>
            <person name="Barry K.W."/>
            <person name="Grigoriev I.V."/>
            <person name="Nagy L.G."/>
            <person name="Hibbett D."/>
            <person name="Henrissat B."/>
            <person name="Matheny P.B."/>
            <person name="Labbe J."/>
            <person name="Martin F.M."/>
        </authorList>
    </citation>
    <scope>NUCLEOTIDE SEQUENCE</scope>
    <source>
        <strain evidence="1">FP105234-sp</strain>
    </source>
</reference>
<protein>
    <submittedName>
        <fullName evidence="1">Uncharacterized protein</fullName>
    </submittedName>
</protein>
<accession>A0ACB8RVJ0</accession>
<evidence type="ECO:0000313" key="1">
    <source>
        <dbReference type="EMBL" id="KAI0047913.1"/>
    </source>
</evidence>
<dbReference type="Proteomes" id="UP000814033">
    <property type="component" value="Unassembled WGS sequence"/>
</dbReference>
<organism evidence="1 2">
    <name type="scientific">Auriscalpium vulgare</name>
    <dbReference type="NCBI Taxonomy" id="40419"/>
    <lineage>
        <taxon>Eukaryota</taxon>
        <taxon>Fungi</taxon>
        <taxon>Dikarya</taxon>
        <taxon>Basidiomycota</taxon>
        <taxon>Agaricomycotina</taxon>
        <taxon>Agaricomycetes</taxon>
        <taxon>Russulales</taxon>
        <taxon>Auriscalpiaceae</taxon>
        <taxon>Auriscalpium</taxon>
    </lineage>
</organism>
<name>A0ACB8RVJ0_9AGAM</name>
<reference evidence="1" key="1">
    <citation type="submission" date="2021-02" db="EMBL/GenBank/DDBJ databases">
        <authorList>
            <consortium name="DOE Joint Genome Institute"/>
            <person name="Ahrendt S."/>
            <person name="Looney B.P."/>
            <person name="Miyauchi S."/>
            <person name="Morin E."/>
            <person name="Drula E."/>
            <person name="Courty P.E."/>
            <person name="Chicoki N."/>
            <person name="Fauchery L."/>
            <person name="Kohler A."/>
            <person name="Kuo A."/>
            <person name="Labutti K."/>
            <person name="Pangilinan J."/>
            <person name="Lipzen A."/>
            <person name="Riley R."/>
            <person name="Andreopoulos W."/>
            <person name="He G."/>
            <person name="Johnson J."/>
            <person name="Barry K.W."/>
            <person name="Grigoriev I.V."/>
            <person name="Nagy L."/>
            <person name="Hibbett D."/>
            <person name="Henrissat B."/>
            <person name="Matheny P.B."/>
            <person name="Labbe J."/>
            <person name="Martin F."/>
        </authorList>
    </citation>
    <scope>NUCLEOTIDE SEQUENCE</scope>
    <source>
        <strain evidence="1">FP105234-sp</strain>
    </source>
</reference>
<dbReference type="EMBL" id="MU275895">
    <property type="protein sequence ID" value="KAI0047913.1"/>
    <property type="molecule type" value="Genomic_DNA"/>
</dbReference>
<keyword evidence="2" id="KW-1185">Reference proteome</keyword>
<evidence type="ECO:0000313" key="2">
    <source>
        <dbReference type="Proteomes" id="UP000814033"/>
    </source>
</evidence>
<gene>
    <name evidence="1" type="ORF">FA95DRAFT_1572206</name>
</gene>
<proteinExistence type="predicted"/>